<dbReference type="EMBL" id="SDAM02000027">
    <property type="protein sequence ID" value="KAH6835989.1"/>
    <property type="molecule type" value="Genomic_DNA"/>
</dbReference>
<keyword evidence="7" id="KW-0539">Nucleus</keyword>
<dbReference type="SMART" id="SM00380">
    <property type="entry name" value="AP2"/>
    <property type="match status" value="1"/>
</dbReference>
<evidence type="ECO:0000256" key="8">
    <source>
        <dbReference type="ARBA" id="ARBA00024343"/>
    </source>
</evidence>
<gene>
    <name evidence="10" type="ORF">C2S53_002151</name>
</gene>
<comment type="subcellular location">
    <subcellularLocation>
        <location evidence="1">Nucleus</location>
    </subcellularLocation>
</comment>
<dbReference type="InterPro" id="IPR051032">
    <property type="entry name" value="AP2/ERF_TF_ERF_subfamily"/>
</dbReference>
<dbReference type="Proteomes" id="UP001190926">
    <property type="component" value="Unassembled WGS sequence"/>
</dbReference>
<keyword evidence="3" id="KW-0805">Transcription regulation</keyword>
<proteinExistence type="inferred from homology"/>
<dbReference type="PANTHER" id="PTHR31985:SF111">
    <property type="entry name" value="ETHYLENE-RESPONSIVE TRANSCRIPTION FACTOR ERF021"/>
    <property type="match status" value="1"/>
</dbReference>
<feature type="domain" description="AP2/ERF" evidence="9">
    <location>
        <begin position="10"/>
        <end position="67"/>
    </location>
</feature>
<evidence type="ECO:0000256" key="3">
    <source>
        <dbReference type="ARBA" id="ARBA00023015"/>
    </source>
</evidence>
<keyword evidence="5" id="KW-0010">Activator</keyword>
<evidence type="ECO:0000256" key="1">
    <source>
        <dbReference type="ARBA" id="ARBA00004123"/>
    </source>
</evidence>
<dbReference type="GO" id="GO:0003677">
    <property type="term" value="F:DNA binding"/>
    <property type="evidence" value="ECO:0007669"/>
    <property type="project" value="UniProtKB-KW"/>
</dbReference>
<comment type="caution">
    <text evidence="10">The sequence shown here is derived from an EMBL/GenBank/DDBJ whole genome shotgun (WGS) entry which is preliminary data.</text>
</comment>
<dbReference type="InterPro" id="IPR001471">
    <property type="entry name" value="AP2/ERF_dom"/>
</dbReference>
<dbReference type="Pfam" id="PF00847">
    <property type="entry name" value="AP2"/>
    <property type="match status" value="1"/>
</dbReference>
<dbReference type="GO" id="GO:0006952">
    <property type="term" value="P:defense response"/>
    <property type="evidence" value="ECO:0007669"/>
    <property type="project" value="UniProtKB-KW"/>
</dbReference>
<evidence type="ECO:0000313" key="10">
    <source>
        <dbReference type="EMBL" id="KAH6835989.1"/>
    </source>
</evidence>
<reference evidence="10 11" key="1">
    <citation type="journal article" date="2021" name="Nat. Commun.">
        <title>Incipient diploidization of the medicinal plant Perilla within 10,000 years.</title>
        <authorList>
            <person name="Zhang Y."/>
            <person name="Shen Q."/>
            <person name="Leng L."/>
            <person name="Zhang D."/>
            <person name="Chen S."/>
            <person name="Shi Y."/>
            <person name="Ning Z."/>
            <person name="Chen S."/>
        </authorList>
    </citation>
    <scope>NUCLEOTIDE SEQUENCE [LARGE SCALE GENOMIC DNA]</scope>
    <source>
        <strain evidence="11">cv. PC099</strain>
    </source>
</reference>
<evidence type="ECO:0000313" key="11">
    <source>
        <dbReference type="Proteomes" id="UP001190926"/>
    </source>
</evidence>
<sequence>MEDQLEPSRKFIGIRKRKWGKWVSEIREPGKKNRIWLGSYEKAEMAAAAYDAAAFQLKGPSARLNFPELVGVLPKPASNNAVDVQAAAQEAAMQIVIIRRREAAEDRMPPVRVGLTASQIEAINEIPLVESPKMWMEVAGIDEEHQLVYNDHHHMELAVDQWDYNYYSIWD</sequence>
<evidence type="ECO:0000256" key="6">
    <source>
        <dbReference type="ARBA" id="ARBA00023163"/>
    </source>
</evidence>
<dbReference type="CDD" id="cd00018">
    <property type="entry name" value="AP2"/>
    <property type="match status" value="1"/>
</dbReference>
<name>A0AAD4PD66_PERFH</name>
<accession>A0AAD4PD66</accession>
<evidence type="ECO:0000259" key="9">
    <source>
        <dbReference type="PROSITE" id="PS51032"/>
    </source>
</evidence>
<dbReference type="InterPro" id="IPR016177">
    <property type="entry name" value="DNA-bd_dom_sf"/>
</dbReference>
<dbReference type="PANTHER" id="PTHR31985">
    <property type="entry name" value="ETHYLENE-RESPONSIVE TRANSCRIPTION FACTOR ERF042-RELATED"/>
    <property type="match status" value="1"/>
</dbReference>
<dbReference type="GO" id="GO:0003700">
    <property type="term" value="F:DNA-binding transcription factor activity"/>
    <property type="evidence" value="ECO:0007669"/>
    <property type="project" value="InterPro"/>
</dbReference>
<keyword evidence="11" id="KW-1185">Reference proteome</keyword>
<keyword evidence="4 10" id="KW-0238">DNA-binding</keyword>
<dbReference type="InterPro" id="IPR036955">
    <property type="entry name" value="AP2/ERF_dom_sf"/>
</dbReference>
<evidence type="ECO:0000256" key="5">
    <source>
        <dbReference type="ARBA" id="ARBA00023159"/>
    </source>
</evidence>
<organism evidence="10 11">
    <name type="scientific">Perilla frutescens var. hirtella</name>
    <name type="common">Perilla citriodora</name>
    <name type="synonym">Perilla setoyensis</name>
    <dbReference type="NCBI Taxonomy" id="608512"/>
    <lineage>
        <taxon>Eukaryota</taxon>
        <taxon>Viridiplantae</taxon>
        <taxon>Streptophyta</taxon>
        <taxon>Embryophyta</taxon>
        <taxon>Tracheophyta</taxon>
        <taxon>Spermatophyta</taxon>
        <taxon>Magnoliopsida</taxon>
        <taxon>eudicotyledons</taxon>
        <taxon>Gunneridae</taxon>
        <taxon>Pentapetalae</taxon>
        <taxon>asterids</taxon>
        <taxon>lamiids</taxon>
        <taxon>Lamiales</taxon>
        <taxon>Lamiaceae</taxon>
        <taxon>Nepetoideae</taxon>
        <taxon>Elsholtzieae</taxon>
        <taxon>Perilla</taxon>
    </lineage>
</organism>
<keyword evidence="6" id="KW-0804">Transcription</keyword>
<evidence type="ECO:0000256" key="7">
    <source>
        <dbReference type="ARBA" id="ARBA00023242"/>
    </source>
</evidence>
<dbReference type="FunFam" id="3.30.730.10:FF:000001">
    <property type="entry name" value="Ethylene-responsive transcription factor 2"/>
    <property type="match status" value="1"/>
</dbReference>
<dbReference type="PRINTS" id="PR00367">
    <property type="entry name" value="ETHRSPELEMNT"/>
</dbReference>
<comment type="similarity">
    <text evidence="8">Belongs to the AP2/ERF transcription factor family. ERF subfamily.</text>
</comment>
<dbReference type="GO" id="GO:0005634">
    <property type="term" value="C:nucleus"/>
    <property type="evidence" value="ECO:0007669"/>
    <property type="project" value="UniProtKB-SubCell"/>
</dbReference>
<evidence type="ECO:0000256" key="2">
    <source>
        <dbReference type="ARBA" id="ARBA00022821"/>
    </source>
</evidence>
<keyword evidence="2" id="KW-0611">Plant defense</keyword>
<dbReference type="Gene3D" id="3.30.730.10">
    <property type="entry name" value="AP2/ERF domain"/>
    <property type="match status" value="1"/>
</dbReference>
<dbReference type="AlphaFoldDB" id="A0AAD4PD66"/>
<dbReference type="PROSITE" id="PS51032">
    <property type="entry name" value="AP2_ERF"/>
    <property type="match status" value="1"/>
</dbReference>
<protein>
    <submittedName>
        <fullName evidence="10">Integrase-type DNA-binding superfamily protein</fullName>
    </submittedName>
</protein>
<dbReference type="SUPFAM" id="SSF54171">
    <property type="entry name" value="DNA-binding domain"/>
    <property type="match status" value="1"/>
</dbReference>
<evidence type="ECO:0000256" key="4">
    <source>
        <dbReference type="ARBA" id="ARBA00023125"/>
    </source>
</evidence>